<dbReference type="InterPro" id="IPR016211">
    <property type="entry name" value="Glu/Phe/Leu/Val/Trp_DH_bac/arc"/>
</dbReference>
<dbReference type="InterPro" id="IPR006097">
    <property type="entry name" value="Glu/Leu/Phe/Val/Trp_DH_dimer"/>
</dbReference>
<name>A0ABW9XVZ4_9BACL</name>
<dbReference type="InterPro" id="IPR036291">
    <property type="entry name" value="NAD(P)-bd_dom_sf"/>
</dbReference>
<dbReference type="InterPro" id="IPR006095">
    <property type="entry name" value="Glu/Leu/Phe/Val/Trp_DH"/>
</dbReference>
<evidence type="ECO:0000313" key="6">
    <source>
        <dbReference type="EMBL" id="NBD26852.1"/>
    </source>
</evidence>
<keyword evidence="7" id="KW-1185">Reference proteome</keyword>
<evidence type="ECO:0000256" key="1">
    <source>
        <dbReference type="ARBA" id="ARBA00006382"/>
    </source>
</evidence>
<dbReference type="Pfam" id="PF00208">
    <property type="entry name" value="ELFV_dehydrog"/>
    <property type="match status" value="2"/>
</dbReference>
<dbReference type="Proteomes" id="UP000665561">
    <property type="component" value="Unassembled WGS sequence"/>
</dbReference>
<dbReference type="Gene3D" id="3.40.50.10860">
    <property type="entry name" value="Leucine Dehydrogenase, chain A, domain 1"/>
    <property type="match status" value="1"/>
</dbReference>
<dbReference type="Gene3D" id="3.40.50.720">
    <property type="entry name" value="NAD(P)-binding Rossmann-like Domain"/>
    <property type="match status" value="1"/>
</dbReference>
<dbReference type="PRINTS" id="PR00082">
    <property type="entry name" value="GLFDHDRGNASE"/>
</dbReference>
<evidence type="ECO:0000256" key="3">
    <source>
        <dbReference type="ARBA" id="ARBA00023027"/>
    </source>
</evidence>
<proteinExistence type="inferred from homology"/>
<keyword evidence="3" id="KW-0520">NAD</keyword>
<dbReference type="PANTHER" id="PTHR42722">
    <property type="entry name" value="LEUCINE DEHYDROGENASE"/>
    <property type="match status" value="1"/>
</dbReference>
<dbReference type="SUPFAM" id="SSF51735">
    <property type="entry name" value="NAD(P)-binding Rossmann-fold domains"/>
    <property type="match status" value="1"/>
</dbReference>
<dbReference type="InterPro" id="IPR033524">
    <property type="entry name" value="Glu/Leu/Phe/Val_DH_AS"/>
</dbReference>
<gene>
    <name evidence="6" type="ORF">GT019_23515</name>
</gene>
<feature type="domain" description="Glutamate/phenylalanine/leucine/valine/L-tryptophan dehydrogenase C-terminal" evidence="5">
    <location>
        <begin position="144"/>
        <end position="347"/>
    </location>
</feature>
<reference evidence="6 7" key="1">
    <citation type="submission" date="2020-01" db="EMBL/GenBank/DDBJ databases">
        <title>Paenibacillus soybeanensis sp. nov. isolated from the nodules of soybean (Glycine max(L.) Merr).</title>
        <authorList>
            <person name="Wang H."/>
        </authorList>
    </citation>
    <scope>NUCLEOTIDE SEQUENCE [LARGE SCALE GENOMIC DNA]</scope>
    <source>
        <strain evidence="6 7">T1</strain>
    </source>
</reference>
<sequence>MDVWKEMKRLQVEQVVFCQEEQAGLQAVIAIHSTRLGPALGGCRMWTYATENDAVADAVRLARGMTYKAAIFGLPYGGGKAVIVGNPSTDKSEDKFRALGRFIERLQGRYITGVDLGTTVRDMDWIRLETPHVTDTTGTIMAAGDFTAEMTAYGVYLGMKASADYLLGSGDLSGRTVAVQGLGKVGFLLCGLLRDAGANLVIADIDNALVERAVKAYHARAVAPDAIYGESCDIFAPCAIGGILNDATIAKLRCAIVAGSANNQLQEEIRNGEELEQRGILYAPDYVVNAGGLIITACELQGVSVPEMKRNVERIYGMLLKVYLHARQEAVPTWLAANMLAEAELSKP</sequence>
<dbReference type="CDD" id="cd01075">
    <property type="entry name" value="NAD_bind_Leu_Phe_Val_DH"/>
    <property type="match status" value="1"/>
</dbReference>
<dbReference type="InterPro" id="IPR006096">
    <property type="entry name" value="Glu/Leu/Phe/Val/Trp_DH_C"/>
</dbReference>
<dbReference type="SUPFAM" id="SSF53223">
    <property type="entry name" value="Aminoacid dehydrogenase-like, N-terminal domain"/>
    <property type="match status" value="1"/>
</dbReference>
<dbReference type="PANTHER" id="PTHR42722:SF1">
    <property type="entry name" value="VALINE DEHYDROGENASE"/>
    <property type="match status" value="1"/>
</dbReference>
<evidence type="ECO:0000259" key="5">
    <source>
        <dbReference type="SMART" id="SM00839"/>
    </source>
</evidence>
<comment type="similarity">
    <text evidence="1 4">Belongs to the Glu/Leu/Phe/Val dehydrogenases family.</text>
</comment>
<protein>
    <submittedName>
        <fullName evidence="6">Amino acid dehydrogenase</fullName>
    </submittedName>
</protein>
<comment type="caution">
    <text evidence="6">The sequence shown here is derived from an EMBL/GenBank/DDBJ whole genome shotgun (WGS) entry which is preliminary data.</text>
</comment>
<keyword evidence="2 4" id="KW-0560">Oxidoreductase</keyword>
<dbReference type="RefSeq" id="WP_161745878.1">
    <property type="nucleotide sequence ID" value="NZ_JAAAMV010000024.1"/>
</dbReference>
<evidence type="ECO:0000313" key="7">
    <source>
        <dbReference type="Proteomes" id="UP000665561"/>
    </source>
</evidence>
<accession>A0ABW9XVZ4</accession>
<evidence type="ECO:0000256" key="4">
    <source>
        <dbReference type="RuleBase" id="RU004417"/>
    </source>
</evidence>
<evidence type="ECO:0000256" key="2">
    <source>
        <dbReference type="ARBA" id="ARBA00023002"/>
    </source>
</evidence>
<organism evidence="6 7">
    <name type="scientific">Paenibacillus glycinis</name>
    <dbReference type="NCBI Taxonomy" id="2697035"/>
    <lineage>
        <taxon>Bacteria</taxon>
        <taxon>Bacillati</taxon>
        <taxon>Bacillota</taxon>
        <taxon>Bacilli</taxon>
        <taxon>Bacillales</taxon>
        <taxon>Paenibacillaceae</taxon>
        <taxon>Paenibacillus</taxon>
    </lineage>
</organism>
<dbReference type="Pfam" id="PF02812">
    <property type="entry name" value="ELFV_dehydrog_N"/>
    <property type="match status" value="1"/>
</dbReference>
<dbReference type="PROSITE" id="PS00074">
    <property type="entry name" value="GLFV_DEHYDROGENASE"/>
    <property type="match status" value="1"/>
</dbReference>
<dbReference type="EMBL" id="JAAAMV010000024">
    <property type="protein sequence ID" value="NBD26852.1"/>
    <property type="molecule type" value="Genomic_DNA"/>
</dbReference>
<dbReference type="InterPro" id="IPR046346">
    <property type="entry name" value="Aminoacid_DH-like_N_sf"/>
</dbReference>
<dbReference type="PIRSF" id="PIRSF000188">
    <property type="entry name" value="Phe_leu_dh"/>
    <property type="match status" value="1"/>
</dbReference>
<dbReference type="SMART" id="SM00839">
    <property type="entry name" value="ELFV_dehydrog"/>
    <property type="match status" value="1"/>
</dbReference>